<dbReference type="PANTHER" id="PTHR21666">
    <property type="entry name" value="PEPTIDASE-RELATED"/>
    <property type="match status" value="1"/>
</dbReference>
<name>F3L2D6_9GAMM</name>
<dbReference type="Proteomes" id="UP000005615">
    <property type="component" value="Unassembled WGS sequence"/>
</dbReference>
<evidence type="ECO:0000313" key="4">
    <source>
        <dbReference type="Proteomes" id="UP000005615"/>
    </source>
</evidence>
<dbReference type="EMBL" id="AEIG01000048">
    <property type="protein sequence ID" value="EGG29509.1"/>
    <property type="molecule type" value="Genomic_DNA"/>
</dbReference>
<sequence>MLLCCALCAATASGGQAQTEDREQASAELQQVSDKINQVDAQLKRNAAQISRYQTEIESSERAIFSTRRKIADERLTLTRLDTELLKLEAEEQVARNELASEAQRIKTLLRALFANRDSDTLKLLLSQDNPANLARNLAFHARVLKQQNIQIDALMLLLAKLDQTQKELAQNRQDRERTLTALESEEQNLSRQQQERTQQVAALQQMTQSLQVQKQQLEQDQARLQNLIDELDTLALTNETIQIAPFADQKGKLQWPTEAKVSTRFNSKRNTNVRWQGMRFSNIADDPIRPIYHGRVVFADWLRGYGLLVIIDHGENYMSLYAHNNSISVEEGQWVDPSTVIASAGNTGGQEEPGLYFEVRHQGEPQNPAHWCR</sequence>
<dbReference type="Pfam" id="PF01551">
    <property type="entry name" value="Peptidase_M23"/>
    <property type="match status" value="1"/>
</dbReference>
<dbReference type="AlphaFoldDB" id="F3L2D6"/>
<dbReference type="FunFam" id="2.70.70.10:FF:000003">
    <property type="entry name" value="Murein hydrolase activator EnvC"/>
    <property type="match status" value="1"/>
</dbReference>
<accession>F3L2D6</accession>
<dbReference type="InterPro" id="IPR050570">
    <property type="entry name" value="Cell_wall_metabolism_enzyme"/>
</dbReference>
<dbReference type="STRING" id="2518989.IMCC3088_1703"/>
<feature type="coiled-coil region" evidence="1">
    <location>
        <begin position="145"/>
        <end position="238"/>
    </location>
</feature>
<reference evidence="3 4" key="1">
    <citation type="journal article" date="2011" name="J. Bacteriol.">
        <title>Genome sequence of strain IMCC3088, a proteorhodopsin-containing marine bacterium belonging to the OM60/NOR5 clade.</title>
        <authorList>
            <person name="Jang Y."/>
            <person name="Oh H.M."/>
            <person name="Kang I."/>
            <person name="Lee K."/>
            <person name="Yang S.J."/>
            <person name="Cho J.C."/>
        </authorList>
    </citation>
    <scope>NUCLEOTIDE SEQUENCE [LARGE SCALE GENOMIC DNA]</scope>
    <source>
        <strain evidence="3 4">IMCC3088</strain>
    </source>
</reference>
<organism evidence="3 4">
    <name type="scientific">Aequoribacter fuscus</name>
    <dbReference type="NCBI Taxonomy" id="2518989"/>
    <lineage>
        <taxon>Bacteria</taxon>
        <taxon>Pseudomonadati</taxon>
        <taxon>Pseudomonadota</taxon>
        <taxon>Gammaproteobacteria</taxon>
        <taxon>Cellvibrionales</taxon>
        <taxon>Halieaceae</taxon>
        <taxon>Aequoribacter</taxon>
    </lineage>
</organism>
<evidence type="ECO:0000256" key="1">
    <source>
        <dbReference type="SAM" id="Coils"/>
    </source>
</evidence>
<proteinExistence type="predicted"/>
<dbReference type="SUPFAM" id="SSF51261">
    <property type="entry name" value="Duplicated hybrid motif"/>
    <property type="match status" value="1"/>
</dbReference>
<dbReference type="GO" id="GO:0004222">
    <property type="term" value="F:metalloendopeptidase activity"/>
    <property type="evidence" value="ECO:0007669"/>
    <property type="project" value="TreeGrafter"/>
</dbReference>
<dbReference type="InterPro" id="IPR011055">
    <property type="entry name" value="Dup_hybrid_motif"/>
</dbReference>
<comment type="caution">
    <text evidence="3">The sequence shown here is derived from an EMBL/GenBank/DDBJ whole genome shotgun (WGS) entry which is preliminary data.</text>
</comment>
<evidence type="ECO:0000259" key="2">
    <source>
        <dbReference type="Pfam" id="PF01551"/>
    </source>
</evidence>
<dbReference type="Gene3D" id="6.10.250.3150">
    <property type="match status" value="1"/>
</dbReference>
<protein>
    <submittedName>
        <fullName evidence="3">Peptidase, M23/M37 family protein</fullName>
    </submittedName>
</protein>
<evidence type="ECO:0000313" key="3">
    <source>
        <dbReference type="EMBL" id="EGG29509.1"/>
    </source>
</evidence>
<dbReference type="InterPro" id="IPR016047">
    <property type="entry name" value="M23ase_b-sheet_dom"/>
</dbReference>
<keyword evidence="1" id="KW-0175">Coiled coil</keyword>
<keyword evidence="4" id="KW-1185">Reference proteome</keyword>
<feature type="domain" description="M23ase beta-sheet core" evidence="2">
    <location>
        <begin position="276"/>
        <end position="369"/>
    </location>
</feature>
<dbReference type="PANTHER" id="PTHR21666:SF270">
    <property type="entry name" value="MUREIN HYDROLASE ACTIVATOR ENVC"/>
    <property type="match status" value="1"/>
</dbReference>
<gene>
    <name evidence="3" type="ORF">IMCC3088_1703</name>
</gene>
<dbReference type="Gene3D" id="2.70.70.10">
    <property type="entry name" value="Glucose Permease (Domain IIA)"/>
    <property type="match status" value="1"/>
</dbReference>
<dbReference type="CDD" id="cd12797">
    <property type="entry name" value="M23_peptidase"/>
    <property type="match status" value="1"/>
</dbReference>
<feature type="coiled-coil region" evidence="1">
    <location>
        <begin position="22"/>
        <end position="105"/>
    </location>
</feature>
<dbReference type="eggNOG" id="COG4942">
    <property type="taxonomic scope" value="Bacteria"/>
</dbReference>